<keyword evidence="5" id="KW-0963">Cytoplasm</keyword>
<keyword evidence="4 5" id="KW-0173">Coenzyme A biosynthesis</keyword>
<dbReference type="GO" id="GO:0004140">
    <property type="term" value="F:dephospho-CoA kinase activity"/>
    <property type="evidence" value="ECO:0007669"/>
    <property type="project" value="UniProtKB-UniRule"/>
</dbReference>
<evidence type="ECO:0000256" key="1">
    <source>
        <dbReference type="ARBA" id="ARBA00009018"/>
    </source>
</evidence>
<dbReference type="Proteomes" id="UP000036520">
    <property type="component" value="Chromosome"/>
</dbReference>
<dbReference type="PATRIC" id="fig|320787.5.peg.2219"/>
<evidence type="ECO:0000256" key="6">
    <source>
        <dbReference type="NCBIfam" id="TIGR00152"/>
    </source>
</evidence>
<evidence type="ECO:0000256" key="3">
    <source>
        <dbReference type="ARBA" id="ARBA00022840"/>
    </source>
</evidence>
<dbReference type="SUPFAM" id="SSF52540">
    <property type="entry name" value="P-loop containing nucleoside triphosphate hydrolases"/>
    <property type="match status" value="1"/>
</dbReference>
<dbReference type="STRING" id="320787.CA2015_2014"/>
<dbReference type="Pfam" id="PF01121">
    <property type="entry name" value="CoaE"/>
    <property type="match status" value="1"/>
</dbReference>
<dbReference type="EC" id="2.7.1.24" evidence="5 6"/>
<name>A0A0H4PE91_9BACT</name>
<dbReference type="Gene3D" id="3.40.50.300">
    <property type="entry name" value="P-loop containing nucleotide triphosphate hydrolases"/>
    <property type="match status" value="1"/>
</dbReference>
<evidence type="ECO:0000256" key="5">
    <source>
        <dbReference type="HAMAP-Rule" id="MF_00376"/>
    </source>
</evidence>
<gene>
    <name evidence="5" type="primary">coaE</name>
    <name evidence="7" type="ORF">CA2015_2014</name>
</gene>
<dbReference type="EMBL" id="CP012040">
    <property type="protein sequence ID" value="AKP51440.1"/>
    <property type="molecule type" value="Genomic_DNA"/>
</dbReference>
<keyword evidence="5 7" id="KW-0418">Kinase</keyword>
<keyword evidence="8" id="KW-1185">Reference proteome</keyword>
<evidence type="ECO:0000256" key="2">
    <source>
        <dbReference type="ARBA" id="ARBA00022741"/>
    </source>
</evidence>
<keyword evidence="2 5" id="KW-0547">Nucleotide-binding</keyword>
<dbReference type="HAMAP" id="MF_00376">
    <property type="entry name" value="Dephospho_CoA_kinase"/>
    <property type="match status" value="1"/>
</dbReference>
<dbReference type="NCBIfam" id="TIGR00152">
    <property type="entry name" value="dephospho-CoA kinase"/>
    <property type="match status" value="1"/>
</dbReference>
<dbReference type="RefSeq" id="WP_048641770.1">
    <property type="nucleotide sequence ID" value="NZ_CP012040.1"/>
</dbReference>
<dbReference type="GO" id="GO:0015937">
    <property type="term" value="P:coenzyme A biosynthetic process"/>
    <property type="evidence" value="ECO:0007669"/>
    <property type="project" value="UniProtKB-UniRule"/>
</dbReference>
<dbReference type="KEGG" id="camu:CA2015_2014"/>
<comment type="catalytic activity">
    <reaction evidence="5">
        <text>3'-dephospho-CoA + ATP = ADP + CoA + H(+)</text>
        <dbReference type="Rhea" id="RHEA:18245"/>
        <dbReference type="ChEBI" id="CHEBI:15378"/>
        <dbReference type="ChEBI" id="CHEBI:30616"/>
        <dbReference type="ChEBI" id="CHEBI:57287"/>
        <dbReference type="ChEBI" id="CHEBI:57328"/>
        <dbReference type="ChEBI" id="CHEBI:456216"/>
        <dbReference type="EC" id="2.7.1.24"/>
    </reaction>
</comment>
<evidence type="ECO:0000313" key="7">
    <source>
        <dbReference type="EMBL" id="AKP51440.1"/>
    </source>
</evidence>
<dbReference type="GO" id="GO:0005737">
    <property type="term" value="C:cytoplasm"/>
    <property type="evidence" value="ECO:0007669"/>
    <property type="project" value="UniProtKB-SubCell"/>
</dbReference>
<keyword evidence="3 5" id="KW-0067">ATP-binding</keyword>
<proteinExistence type="inferred from homology"/>
<comment type="similarity">
    <text evidence="1 5">Belongs to the CoaE family.</text>
</comment>
<dbReference type="CDD" id="cd02022">
    <property type="entry name" value="DPCK"/>
    <property type="match status" value="1"/>
</dbReference>
<dbReference type="InterPro" id="IPR027417">
    <property type="entry name" value="P-loop_NTPase"/>
</dbReference>
<sequence>MSSTVPLLVGISGGIGAGKTLVSQIFSLLGIPIYNADDRAKWLMANHLPLKTRIIENFGTSAYFEDGQLNRQYLAEIVFSNPDKTSLINGLVHPAVGEDFKLWASRQPTKYVLKEAALLFETGSYKTLDFTIHVAASEAIRIERVKSRDVQRSTTQIKQIIEKQLTDELKNKLANFVITNDDSILVIPQVLKIHAQLMEAKIKN</sequence>
<dbReference type="OrthoDB" id="9812943at2"/>
<dbReference type="UniPathway" id="UPA00241">
    <property type="reaction ID" value="UER00356"/>
</dbReference>
<dbReference type="PROSITE" id="PS51219">
    <property type="entry name" value="DPCK"/>
    <property type="match status" value="1"/>
</dbReference>
<comment type="subcellular location">
    <subcellularLocation>
        <location evidence="5">Cytoplasm</location>
    </subcellularLocation>
</comment>
<comment type="pathway">
    <text evidence="5">Cofactor biosynthesis; coenzyme A biosynthesis; CoA from (R)-pantothenate: step 5/5.</text>
</comment>
<feature type="binding site" evidence="5">
    <location>
        <begin position="16"/>
        <end position="21"/>
    </location>
    <ligand>
        <name>ATP</name>
        <dbReference type="ChEBI" id="CHEBI:30616"/>
    </ligand>
</feature>
<evidence type="ECO:0000313" key="8">
    <source>
        <dbReference type="Proteomes" id="UP000036520"/>
    </source>
</evidence>
<reference evidence="7 8" key="1">
    <citation type="submission" date="2015-07" db="EMBL/GenBank/DDBJ databases">
        <authorList>
            <person name="Kim K.M."/>
        </authorList>
    </citation>
    <scope>NUCLEOTIDE SEQUENCE [LARGE SCALE GENOMIC DNA]</scope>
    <source>
        <strain evidence="7 8">KCTC 12363</strain>
    </source>
</reference>
<dbReference type="AlphaFoldDB" id="A0A0H4PE91"/>
<evidence type="ECO:0000256" key="4">
    <source>
        <dbReference type="ARBA" id="ARBA00022993"/>
    </source>
</evidence>
<dbReference type="GO" id="GO:0005524">
    <property type="term" value="F:ATP binding"/>
    <property type="evidence" value="ECO:0007669"/>
    <property type="project" value="UniProtKB-UniRule"/>
</dbReference>
<dbReference type="InterPro" id="IPR001977">
    <property type="entry name" value="Depp_CoAkinase"/>
</dbReference>
<dbReference type="PANTHER" id="PTHR10695">
    <property type="entry name" value="DEPHOSPHO-COA KINASE-RELATED"/>
    <property type="match status" value="1"/>
</dbReference>
<protein>
    <recommendedName>
        <fullName evidence="5 6">Dephospho-CoA kinase</fullName>
        <ecNumber evidence="5 6">2.7.1.24</ecNumber>
    </recommendedName>
    <alternativeName>
        <fullName evidence="5">Dephosphocoenzyme A kinase</fullName>
    </alternativeName>
</protein>
<keyword evidence="5" id="KW-0808">Transferase</keyword>
<organism evidence="7 8">
    <name type="scientific">Cyclobacterium amurskyense</name>
    <dbReference type="NCBI Taxonomy" id="320787"/>
    <lineage>
        <taxon>Bacteria</taxon>
        <taxon>Pseudomonadati</taxon>
        <taxon>Bacteroidota</taxon>
        <taxon>Cytophagia</taxon>
        <taxon>Cytophagales</taxon>
        <taxon>Cyclobacteriaceae</taxon>
        <taxon>Cyclobacterium</taxon>
    </lineage>
</organism>
<accession>A0A0H4PE91</accession>
<comment type="function">
    <text evidence="5">Catalyzes the phosphorylation of the 3'-hydroxyl group of dephosphocoenzyme A to form coenzyme A.</text>
</comment>
<dbReference type="PANTHER" id="PTHR10695:SF46">
    <property type="entry name" value="BIFUNCTIONAL COENZYME A SYNTHASE-RELATED"/>
    <property type="match status" value="1"/>
</dbReference>